<sequence length="199" mass="21402">MENNQNNNQNQPQTSNSQTQNQSNAAQNSATPTIDYDKIQQMLNGTLAAKEDTVLKAYFKQQGLSQEELEQAVATFKQQKAAKQPDVTALKGELDTYKQQALKAEIEKTALFEVLGLGVDVKTAPYVIKMADLSSVLGQDGKINQETIKTAVSKVLEDIPGLKPSQAQVGGFVQVGTGTTGDNQTQADNAALRAAFGLK</sequence>
<evidence type="ECO:0000256" key="1">
    <source>
        <dbReference type="SAM" id="MobiDB-lite"/>
    </source>
</evidence>
<protein>
    <recommendedName>
        <fullName evidence="3">Scaffolding protein</fullName>
    </recommendedName>
</protein>
<accession>A0A8S5LGQ1</accession>
<evidence type="ECO:0008006" key="3">
    <source>
        <dbReference type="Google" id="ProtNLM"/>
    </source>
</evidence>
<organism evidence="2">
    <name type="scientific">Siphoviridae sp. ctFiA6</name>
    <dbReference type="NCBI Taxonomy" id="2823573"/>
    <lineage>
        <taxon>Viruses</taxon>
        <taxon>Duplodnaviria</taxon>
        <taxon>Heunggongvirae</taxon>
        <taxon>Uroviricota</taxon>
        <taxon>Caudoviricetes</taxon>
    </lineage>
</organism>
<feature type="region of interest" description="Disordered" evidence="1">
    <location>
        <begin position="1"/>
        <end position="31"/>
    </location>
</feature>
<proteinExistence type="predicted"/>
<reference evidence="2" key="1">
    <citation type="journal article" date="2021" name="Proc. Natl. Acad. Sci. U.S.A.">
        <title>A Catalog of Tens of Thousands of Viruses from Human Metagenomes Reveals Hidden Associations with Chronic Diseases.</title>
        <authorList>
            <person name="Tisza M.J."/>
            <person name="Buck C.B."/>
        </authorList>
    </citation>
    <scope>NUCLEOTIDE SEQUENCE</scope>
    <source>
        <strain evidence="2">CtFiA6</strain>
    </source>
</reference>
<evidence type="ECO:0000313" key="2">
    <source>
        <dbReference type="EMBL" id="DAD69059.1"/>
    </source>
</evidence>
<name>A0A8S5LGQ1_9CAUD</name>
<dbReference type="EMBL" id="BK014714">
    <property type="protein sequence ID" value="DAD69059.1"/>
    <property type="molecule type" value="Genomic_DNA"/>
</dbReference>